<accession>A0A1I8EPJ0</accession>
<keyword evidence="1" id="KW-0175">Coiled coil</keyword>
<feature type="coiled-coil region" evidence="1">
    <location>
        <begin position="27"/>
        <end position="82"/>
    </location>
</feature>
<evidence type="ECO:0000256" key="1">
    <source>
        <dbReference type="SAM" id="Coils"/>
    </source>
</evidence>
<proteinExistence type="predicted"/>
<dbReference type="WBParaSite" id="maker-PairedContig_3767-snap-gene-0.9-mRNA-1">
    <property type="protein sequence ID" value="maker-PairedContig_3767-snap-gene-0.9-mRNA-1"/>
    <property type="gene ID" value="maker-PairedContig_3767-snap-gene-0.9"/>
</dbReference>
<protein>
    <submittedName>
        <fullName evidence="2">Uncharacterized protein</fullName>
    </submittedName>
</protein>
<name>A0A1I8EPJ0_WUCBA</name>
<sequence length="202" mass="22574">MLHVEIKLRGTIQNLGNVQIGARTYDASEIQKLIPQLEETIEKKERQIRQQQSTVETQLKKINELEKEVRTLQSECDKLRSVLDQKAQSVTALSVIQKASWGTEELRTELQQKAVLPTADDGVRSKKMAVSAEPSNLDTQKAVLQHHPKSAGFVQSFTLLYKAILGNNSVIGAQTDAEVKVSWVLMIYCDFGCNCCESWGSV</sequence>
<organism evidence="2">
    <name type="scientific">Wuchereria bancrofti</name>
    <dbReference type="NCBI Taxonomy" id="6293"/>
    <lineage>
        <taxon>Eukaryota</taxon>
        <taxon>Metazoa</taxon>
        <taxon>Ecdysozoa</taxon>
        <taxon>Nematoda</taxon>
        <taxon>Chromadorea</taxon>
        <taxon>Rhabditida</taxon>
        <taxon>Spirurina</taxon>
        <taxon>Spiruromorpha</taxon>
        <taxon>Filarioidea</taxon>
        <taxon>Onchocercidae</taxon>
        <taxon>Wuchereria</taxon>
    </lineage>
</organism>
<dbReference type="STRING" id="6293.A0A1I8EPJ0"/>
<evidence type="ECO:0000313" key="2">
    <source>
        <dbReference type="WBParaSite" id="maker-PairedContig_3767-snap-gene-0.9-mRNA-1"/>
    </source>
</evidence>
<reference evidence="2" key="1">
    <citation type="submission" date="2016-11" db="UniProtKB">
        <authorList>
            <consortium name="WormBaseParasite"/>
        </authorList>
    </citation>
    <scope>IDENTIFICATION</scope>
    <source>
        <strain evidence="2">pt0022</strain>
    </source>
</reference>
<dbReference type="AlphaFoldDB" id="A0A1I8EPJ0"/>